<dbReference type="InterPro" id="IPR033964">
    <property type="entry name" value="ABBA"/>
</dbReference>
<dbReference type="NCBIfam" id="TIGR03429">
    <property type="entry name" value="arom_pren_DMATS"/>
    <property type="match status" value="1"/>
</dbReference>
<dbReference type="GO" id="GO:0009820">
    <property type="term" value="P:alkaloid metabolic process"/>
    <property type="evidence" value="ECO:0007669"/>
    <property type="project" value="InterPro"/>
</dbReference>
<sequence length="451" mass="51689">MGSLDSGHSPVDTPAASLSGKMVDASIMTAESVGDGPFYWWRTSGQDLSRMLIEADYPDECRRKFLEFYRDTICPLLGGRPEPSSLPAAVGWDGNPFEYSFEFKGSTKHKVGVRFVLDLSELRPAKKDRPLDVTTVERVLDVLRERSPMYDEKWHRDFERWFVYANASPERQKDLVNRVGIQTPTILGFDINPKILEKAPGMLPVMVKSYFPPDFAAVDRNLTRFQSLSLGIRQIPDIASFPNLLHGLRMIEEYVDDHPQYHSCGRGMACDLVPAGIGRLKVYLRYWGRSFDEIWDYYTLGGRIPGLDDDRDKLREMVELAHGRDYPASKRRPEAWAERRRRHMFATKPTSLYFSLTPDTPYPVPKLYFYPAQTAPNDEAIAQGIDAWMAKYGWQDGGKTLEERVRNVFSHRRLDEKPGIFTFIGIGRKEGSTDLSVQAYVTPELYETPRY</sequence>
<dbReference type="SFLD" id="SFLDG01162">
    <property type="entry name" value="I"/>
    <property type="match status" value="1"/>
</dbReference>
<reference evidence="4" key="1">
    <citation type="journal article" date="2023" name="Mol. Phylogenet. Evol.">
        <title>Genome-scale phylogeny and comparative genomics of the fungal order Sordariales.</title>
        <authorList>
            <person name="Hensen N."/>
            <person name="Bonometti L."/>
            <person name="Westerberg I."/>
            <person name="Brannstrom I.O."/>
            <person name="Guillou S."/>
            <person name="Cros-Aarteil S."/>
            <person name="Calhoun S."/>
            <person name="Haridas S."/>
            <person name="Kuo A."/>
            <person name="Mondo S."/>
            <person name="Pangilinan J."/>
            <person name="Riley R."/>
            <person name="LaButti K."/>
            <person name="Andreopoulos B."/>
            <person name="Lipzen A."/>
            <person name="Chen C."/>
            <person name="Yan M."/>
            <person name="Daum C."/>
            <person name="Ng V."/>
            <person name="Clum A."/>
            <person name="Steindorff A."/>
            <person name="Ohm R.A."/>
            <person name="Martin F."/>
            <person name="Silar P."/>
            <person name="Natvig D.O."/>
            <person name="Lalanne C."/>
            <person name="Gautier V."/>
            <person name="Ament-Velasquez S.L."/>
            <person name="Kruys A."/>
            <person name="Hutchinson M.I."/>
            <person name="Powell A.J."/>
            <person name="Barry K."/>
            <person name="Miller A.N."/>
            <person name="Grigoriev I.V."/>
            <person name="Debuchy R."/>
            <person name="Gladieux P."/>
            <person name="Hiltunen Thoren M."/>
            <person name="Johannesson H."/>
        </authorList>
    </citation>
    <scope>NUCLEOTIDE SEQUENCE [LARGE SCALE GENOMIC DNA]</scope>
    <source>
        <strain evidence="4">CBS 284.82</strain>
    </source>
</reference>
<dbReference type="PANTHER" id="PTHR40627:SF4">
    <property type="entry name" value="PRENYLTRANSFERASE ASQH1-RELATED"/>
    <property type="match status" value="1"/>
</dbReference>
<keyword evidence="2" id="KW-0808">Transferase</keyword>
<evidence type="ECO:0000256" key="1">
    <source>
        <dbReference type="ARBA" id="ARBA00010209"/>
    </source>
</evidence>
<organism evidence="3 4">
    <name type="scientific">Parachaetomium inaequale</name>
    <dbReference type="NCBI Taxonomy" id="2588326"/>
    <lineage>
        <taxon>Eukaryota</taxon>
        <taxon>Fungi</taxon>
        <taxon>Dikarya</taxon>
        <taxon>Ascomycota</taxon>
        <taxon>Pezizomycotina</taxon>
        <taxon>Sordariomycetes</taxon>
        <taxon>Sordariomycetidae</taxon>
        <taxon>Sordariales</taxon>
        <taxon>Chaetomiaceae</taxon>
        <taxon>Parachaetomium</taxon>
    </lineage>
</organism>
<dbReference type="EMBL" id="MU854320">
    <property type="protein sequence ID" value="KAK4044298.1"/>
    <property type="molecule type" value="Genomic_DNA"/>
</dbReference>
<dbReference type="GO" id="GO:0016765">
    <property type="term" value="F:transferase activity, transferring alkyl or aryl (other than methyl) groups"/>
    <property type="evidence" value="ECO:0007669"/>
    <property type="project" value="InterPro"/>
</dbReference>
<keyword evidence="4" id="KW-1185">Reference proteome</keyword>
<evidence type="ECO:0000313" key="4">
    <source>
        <dbReference type="Proteomes" id="UP001303115"/>
    </source>
</evidence>
<name>A0AAN6PNH1_9PEZI</name>
<accession>A0AAN6PNH1</accession>
<gene>
    <name evidence="3" type="ORF">C8A01DRAFT_31615</name>
</gene>
<dbReference type="AlphaFoldDB" id="A0AAN6PNH1"/>
<dbReference type="SFLD" id="SFLDS00036">
    <property type="entry name" value="Aromatic_Prenyltransferase"/>
    <property type="match status" value="1"/>
</dbReference>
<dbReference type="PANTHER" id="PTHR40627">
    <property type="entry name" value="INDOLE PRENYLTRANSFERASE TDIB-RELATED"/>
    <property type="match status" value="1"/>
</dbReference>
<dbReference type="InterPro" id="IPR017795">
    <property type="entry name" value="ABBA_NscD-like"/>
</dbReference>
<evidence type="ECO:0000313" key="3">
    <source>
        <dbReference type="EMBL" id="KAK4044298.1"/>
    </source>
</evidence>
<dbReference type="Pfam" id="PF11991">
    <property type="entry name" value="Trp_DMAT"/>
    <property type="match status" value="1"/>
</dbReference>
<proteinExistence type="inferred from homology"/>
<dbReference type="CDD" id="cd13929">
    <property type="entry name" value="PT-DMATS_CymD"/>
    <property type="match status" value="1"/>
</dbReference>
<comment type="similarity">
    <text evidence="1">Belongs to the tryptophan dimethylallyltransferase family.</text>
</comment>
<comment type="caution">
    <text evidence="3">The sequence shown here is derived from an EMBL/GenBank/DDBJ whole genome shotgun (WGS) entry which is preliminary data.</text>
</comment>
<dbReference type="Proteomes" id="UP001303115">
    <property type="component" value="Unassembled WGS sequence"/>
</dbReference>
<protein>
    <submittedName>
        <fullName evidence="3">4-O-dimethylallyl-L-tyrosine synthase</fullName>
    </submittedName>
</protein>
<evidence type="ECO:0000256" key="2">
    <source>
        <dbReference type="ARBA" id="ARBA00022679"/>
    </source>
</evidence>